<dbReference type="Pfam" id="PF13843">
    <property type="entry name" value="DDE_Tnp_1_7"/>
    <property type="match status" value="1"/>
</dbReference>
<name>A0AAV3Y817_9GAST</name>
<proteinExistence type="predicted"/>
<dbReference type="EMBL" id="BLXT01000641">
    <property type="protein sequence ID" value="GFN79063.1"/>
    <property type="molecule type" value="Genomic_DNA"/>
</dbReference>
<protein>
    <submittedName>
        <fullName evidence="2">PiggyBac transposable element-derived protein 3</fullName>
    </submittedName>
</protein>
<reference evidence="2 3" key="1">
    <citation type="journal article" date="2021" name="Elife">
        <title>Chloroplast acquisition without the gene transfer in kleptoplastic sea slugs, Plakobranchus ocellatus.</title>
        <authorList>
            <person name="Maeda T."/>
            <person name="Takahashi S."/>
            <person name="Yoshida T."/>
            <person name="Shimamura S."/>
            <person name="Takaki Y."/>
            <person name="Nagai Y."/>
            <person name="Toyoda A."/>
            <person name="Suzuki Y."/>
            <person name="Arimoto A."/>
            <person name="Ishii H."/>
            <person name="Satoh N."/>
            <person name="Nishiyama T."/>
            <person name="Hasebe M."/>
            <person name="Maruyama T."/>
            <person name="Minagawa J."/>
            <person name="Obokata J."/>
            <person name="Shigenobu S."/>
        </authorList>
    </citation>
    <scope>NUCLEOTIDE SEQUENCE [LARGE SCALE GENOMIC DNA]</scope>
</reference>
<evidence type="ECO:0000313" key="2">
    <source>
        <dbReference type="EMBL" id="GFN79063.1"/>
    </source>
</evidence>
<dbReference type="AlphaFoldDB" id="A0AAV3Y817"/>
<dbReference type="Proteomes" id="UP000735302">
    <property type="component" value="Unassembled WGS sequence"/>
</dbReference>
<dbReference type="InterPro" id="IPR029526">
    <property type="entry name" value="PGBD"/>
</dbReference>
<evidence type="ECO:0000259" key="1">
    <source>
        <dbReference type="Pfam" id="PF13843"/>
    </source>
</evidence>
<feature type="domain" description="PiggyBac transposable element-derived protein" evidence="1">
    <location>
        <begin position="3"/>
        <end position="107"/>
    </location>
</feature>
<dbReference type="PANTHER" id="PTHR47272">
    <property type="entry name" value="DDE_TNP_1_7 DOMAIN-CONTAINING PROTEIN"/>
    <property type="match status" value="1"/>
</dbReference>
<evidence type="ECO:0000313" key="3">
    <source>
        <dbReference type="Proteomes" id="UP000735302"/>
    </source>
</evidence>
<accession>A0AAV3Y817</accession>
<gene>
    <name evidence="2" type="ORF">PoB_000556900</name>
</gene>
<comment type="caution">
    <text evidence="2">The sequence shown here is derived from an EMBL/GenBank/DDBJ whole genome shotgun (WGS) entry which is preliminary data.</text>
</comment>
<sequence length="125" mass="14333">MLENVASQSNVSKSGIELKKKAKKEIEIFLALYLKMGLMKGYCVRAYWAAETRYPPVADEMTSNRFELLARHIHFCDKNAMSEEGKQSDIIWKVRNWVDGFRENLTKIPLQHGCGQCMAIILPPL</sequence>
<keyword evidence="3" id="KW-1185">Reference proteome</keyword>
<dbReference type="PANTHER" id="PTHR47272:SF1">
    <property type="entry name" value="PIGGYBAC TRANSPOSABLE ELEMENT-DERIVED PROTEIN 3-LIKE"/>
    <property type="match status" value="1"/>
</dbReference>
<organism evidence="2 3">
    <name type="scientific">Plakobranchus ocellatus</name>
    <dbReference type="NCBI Taxonomy" id="259542"/>
    <lineage>
        <taxon>Eukaryota</taxon>
        <taxon>Metazoa</taxon>
        <taxon>Spiralia</taxon>
        <taxon>Lophotrochozoa</taxon>
        <taxon>Mollusca</taxon>
        <taxon>Gastropoda</taxon>
        <taxon>Heterobranchia</taxon>
        <taxon>Euthyneura</taxon>
        <taxon>Panpulmonata</taxon>
        <taxon>Sacoglossa</taxon>
        <taxon>Placobranchoidea</taxon>
        <taxon>Plakobranchidae</taxon>
        <taxon>Plakobranchus</taxon>
    </lineage>
</organism>